<evidence type="ECO:0000256" key="1">
    <source>
        <dbReference type="ARBA" id="ARBA00001273"/>
    </source>
</evidence>
<proteinExistence type="inferred from homology"/>
<dbReference type="InterPro" id="IPR020548">
    <property type="entry name" value="Fructose_bisphosphatase_AS"/>
</dbReference>
<dbReference type="InterPro" id="IPR044015">
    <property type="entry name" value="FBPase_C_dom"/>
</dbReference>
<organism evidence="19 20">
    <name type="scientific">Grifola frondosa</name>
    <name type="common">Maitake</name>
    <name type="synonym">Polyporus frondosus</name>
    <dbReference type="NCBI Taxonomy" id="5627"/>
    <lineage>
        <taxon>Eukaryota</taxon>
        <taxon>Fungi</taxon>
        <taxon>Dikarya</taxon>
        <taxon>Basidiomycota</taxon>
        <taxon>Agaricomycotina</taxon>
        <taxon>Agaricomycetes</taxon>
        <taxon>Polyporales</taxon>
        <taxon>Grifolaceae</taxon>
        <taxon>Grifola</taxon>
    </lineage>
</organism>
<comment type="pathway">
    <text evidence="13">Carbohydrate biosynthesis.</text>
</comment>
<keyword evidence="10" id="KW-0862">Zinc</keyword>
<sequence length="769" mass="83385">MDHDDNEHVLDLSDVVHDEPMGDDEEHDHLINDHPNALSLDPDLRPLHPGSPTHEISLSHPDSDSAGAPLPSFTVEQLEREIASLLSQNASAASAALLSSASASPRRDAAQAQAVEHERAAAAEHPELARRREEEAREKKTTRSAPAFHSLTAGDSAPLSRGARTRGRPEAAATVPEDFVDISEILSHFAQFEQESTSPAGATEGNGACVSNAFDHEAEQPVASTSSAPGTASEAEGRKGKKSKDKDKKEKEKAQQLHICDQCSKIFSRRSDLDDTCGSIRGAVLLCMFTCGCTRERNHMFASIQDAGRRLEIRAVLHGIEDAHGKRPYQCEDPGCEKTFTRRTTLTAHMKTHDPTWEPDPNIKYNFKAKRLKLSDADDDNDLEASVRTITALFDQGVGGIPPNVMHYAMDDGPLEPRVAASISAEIAAALAQAQARIYEEDGEDEESGPEVGQMDGIGSNMRGSGERGASAMGASMMEVLEGLVGEANDVDEFPIPLRPRKGKESVGVPCSERPVQPRRNSDRRPHPPLTAIQTTSKFIATNVRKARLINLVGLAGETNVQGEEQKKLDVLSNDIMVNSLRASGKTAVLVSEELEDAIIIEDKHKGKYCVVFDPLDGSSNIDAGVNIGTIFGIYHVAPGSTGSIQDVLRPGSEMVAAGYTITRNRQAVQRALHRLHGCGRAPHAALRRHLRYPDDKKSKNGKLRLLYEAFPMAFLTEQAGGVATTGTKRILDIVPTNIHERCPVFLGSKEDVQDLTKFYQVTNGDAKA</sequence>
<evidence type="ECO:0000256" key="7">
    <source>
        <dbReference type="ARBA" id="ARBA00022737"/>
    </source>
</evidence>
<dbReference type="Pfam" id="PF00316">
    <property type="entry name" value="FBPase"/>
    <property type="match status" value="1"/>
</dbReference>
<evidence type="ECO:0000256" key="3">
    <source>
        <dbReference type="ARBA" id="ARBA00010941"/>
    </source>
</evidence>
<dbReference type="SMART" id="SM00355">
    <property type="entry name" value="ZnF_C2H2"/>
    <property type="match status" value="1"/>
</dbReference>
<feature type="region of interest" description="Disordered" evidence="17">
    <location>
        <begin position="101"/>
        <end position="176"/>
    </location>
</feature>
<evidence type="ECO:0000256" key="6">
    <source>
        <dbReference type="ARBA" id="ARBA00022723"/>
    </source>
</evidence>
<keyword evidence="11" id="KW-0460">Magnesium</keyword>
<keyword evidence="6" id="KW-0479">Metal-binding</keyword>
<dbReference type="PROSITE" id="PS00124">
    <property type="entry name" value="FBPASE"/>
    <property type="match status" value="1"/>
</dbReference>
<dbReference type="InterPro" id="IPR013087">
    <property type="entry name" value="Znf_C2H2_type"/>
</dbReference>
<dbReference type="GO" id="GO:0030388">
    <property type="term" value="P:fructose 1,6-bisphosphate metabolic process"/>
    <property type="evidence" value="ECO:0007669"/>
    <property type="project" value="TreeGrafter"/>
</dbReference>
<dbReference type="Gene3D" id="3.30.160.60">
    <property type="entry name" value="Classic Zinc Finger"/>
    <property type="match status" value="1"/>
</dbReference>
<evidence type="ECO:0000256" key="13">
    <source>
        <dbReference type="ARBA" id="ARBA00024331"/>
    </source>
</evidence>
<dbReference type="SUPFAM" id="SSF57667">
    <property type="entry name" value="beta-beta-alpha zinc fingers"/>
    <property type="match status" value="1"/>
</dbReference>
<dbReference type="GO" id="GO:0042132">
    <property type="term" value="F:fructose 1,6-bisphosphate 1-phosphatase activity"/>
    <property type="evidence" value="ECO:0007669"/>
    <property type="project" value="UniProtKB-EC"/>
</dbReference>
<dbReference type="PANTHER" id="PTHR11556">
    <property type="entry name" value="FRUCTOSE-1,6-BISPHOSPHATASE-RELATED"/>
    <property type="match status" value="1"/>
</dbReference>
<dbReference type="AlphaFoldDB" id="A0A1C7M245"/>
<dbReference type="GO" id="GO:0006002">
    <property type="term" value="P:fructose 6-phosphate metabolic process"/>
    <property type="evidence" value="ECO:0007669"/>
    <property type="project" value="TreeGrafter"/>
</dbReference>
<dbReference type="GO" id="GO:0005986">
    <property type="term" value="P:sucrose biosynthetic process"/>
    <property type="evidence" value="ECO:0007669"/>
    <property type="project" value="TreeGrafter"/>
</dbReference>
<reference evidence="19 20" key="1">
    <citation type="submission" date="2016-03" db="EMBL/GenBank/DDBJ databases">
        <title>Whole genome sequencing of Grifola frondosa 9006-11.</title>
        <authorList>
            <person name="Min B."/>
            <person name="Park H."/>
            <person name="Kim J.-G."/>
            <person name="Cho H."/>
            <person name="Oh Y.-L."/>
            <person name="Kong W.-S."/>
            <person name="Choi I.-G."/>
        </authorList>
    </citation>
    <scope>NUCLEOTIDE SEQUENCE [LARGE SCALE GENOMIC DNA]</scope>
    <source>
        <strain evidence="19 20">9006-11</strain>
    </source>
</reference>
<evidence type="ECO:0000313" key="19">
    <source>
        <dbReference type="EMBL" id="OBZ69134.1"/>
    </source>
</evidence>
<feature type="compositionally biased region" description="Basic and acidic residues" evidence="17">
    <location>
        <begin position="1"/>
        <end position="20"/>
    </location>
</feature>
<dbReference type="PROSITE" id="PS50157">
    <property type="entry name" value="ZINC_FINGER_C2H2_2"/>
    <property type="match status" value="1"/>
</dbReference>
<comment type="subunit">
    <text evidence="4">Homotetramer.</text>
</comment>
<dbReference type="Pfam" id="PF18913">
    <property type="entry name" value="FBPase_C"/>
    <property type="match status" value="1"/>
</dbReference>
<comment type="cofactor">
    <cofactor evidence="2">
        <name>Mg(2+)</name>
        <dbReference type="ChEBI" id="CHEBI:18420"/>
    </cofactor>
</comment>
<feature type="region of interest" description="Disordered" evidence="17">
    <location>
        <begin position="218"/>
        <end position="253"/>
    </location>
</feature>
<evidence type="ECO:0000256" key="10">
    <source>
        <dbReference type="ARBA" id="ARBA00022833"/>
    </source>
</evidence>
<keyword evidence="9 16" id="KW-0378">Hydrolase</keyword>
<dbReference type="CDD" id="cd00354">
    <property type="entry name" value="FBPase"/>
    <property type="match status" value="1"/>
</dbReference>
<evidence type="ECO:0000256" key="15">
    <source>
        <dbReference type="PROSITE-ProRule" id="PRU00042"/>
    </source>
</evidence>
<dbReference type="InterPro" id="IPR036236">
    <property type="entry name" value="Znf_C2H2_sf"/>
</dbReference>
<evidence type="ECO:0000256" key="8">
    <source>
        <dbReference type="ARBA" id="ARBA00022771"/>
    </source>
</evidence>
<dbReference type="PRINTS" id="PR00115">
    <property type="entry name" value="F16BPHPHTASE"/>
</dbReference>
<keyword evidence="7" id="KW-0677">Repeat</keyword>
<dbReference type="GO" id="GO:0006000">
    <property type="term" value="P:fructose metabolic process"/>
    <property type="evidence" value="ECO:0007669"/>
    <property type="project" value="TreeGrafter"/>
</dbReference>
<comment type="similarity">
    <text evidence="3 16">Belongs to the FBPase class 1 family.</text>
</comment>
<evidence type="ECO:0000256" key="16">
    <source>
        <dbReference type="RuleBase" id="RU000508"/>
    </source>
</evidence>
<dbReference type="GO" id="GO:0000978">
    <property type="term" value="F:RNA polymerase II cis-regulatory region sequence-specific DNA binding"/>
    <property type="evidence" value="ECO:0007669"/>
    <property type="project" value="UniProtKB-ARBA"/>
</dbReference>
<dbReference type="PROSITE" id="PS00028">
    <property type="entry name" value="ZINC_FINGER_C2H2_1"/>
    <property type="match status" value="1"/>
</dbReference>
<dbReference type="InterPro" id="IPR028343">
    <property type="entry name" value="FBPtase"/>
</dbReference>
<comment type="catalytic activity">
    <reaction evidence="1">
        <text>beta-D-fructose 1,6-bisphosphate + H2O = beta-D-fructose 6-phosphate + phosphate</text>
        <dbReference type="Rhea" id="RHEA:11064"/>
        <dbReference type="ChEBI" id="CHEBI:15377"/>
        <dbReference type="ChEBI" id="CHEBI:32966"/>
        <dbReference type="ChEBI" id="CHEBI:43474"/>
        <dbReference type="ChEBI" id="CHEBI:57634"/>
        <dbReference type="EC" id="3.1.3.11"/>
    </reaction>
</comment>
<evidence type="ECO:0000256" key="14">
    <source>
        <dbReference type="ARBA" id="ARBA00032973"/>
    </source>
</evidence>
<dbReference type="EC" id="3.1.3.11" evidence="5"/>
<name>A0A1C7M245_GRIFR</name>
<dbReference type="EMBL" id="LUGG01000018">
    <property type="protein sequence ID" value="OBZ69134.1"/>
    <property type="molecule type" value="Genomic_DNA"/>
</dbReference>
<keyword evidence="8 15" id="KW-0863">Zinc-finger</keyword>
<dbReference type="Pfam" id="PF00096">
    <property type="entry name" value="zf-C2H2"/>
    <property type="match status" value="1"/>
</dbReference>
<dbReference type="OrthoDB" id="10256725at2759"/>
<comment type="caution">
    <text evidence="19">The sequence shown here is derived from an EMBL/GenBank/DDBJ whole genome shotgun (WGS) entry which is preliminary data.</text>
</comment>
<keyword evidence="12 16" id="KW-0119">Carbohydrate metabolism</keyword>
<accession>A0A1C7M245</accession>
<evidence type="ECO:0000256" key="11">
    <source>
        <dbReference type="ARBA" id="ARBA00022842"/>
    </source>
</evidence>
<dbReference type="STRING" id="5627.A0A1C7M245"/>
<dbReference type="GO" id="GO:0008270">
    <property type="term" value="F:zinc ion binding"/>
    <property type="evidence" value="ECO:0007669"/>
    <property type="project" value="UniProtKB-KW"/>
</dbReference>
<dbReference type="GO" id="GO:0005829">
    <property type="term" value="C:cytosol"/>
    <property type="evidence" value="ECO:0007669"/>
    <property type="project" value="TreeGrafter"/>
</dbReference>
<feature type="domain" description="C2H2-type" evidence="18">
    <location>
        <begin position="329"/>
        <end position="353"/>
    </location>
</feature>
<dbReference type="GO" id="GO:0000981">
    <property type="term" value="F:DNA-binding transcription factor activity, RNA polymerase II-specific"/>
    <property type="evidence" value="ECO:0007669"/>
    <property type="project" value="UniProtKB-ARBA"/>
</dbReference>
<dbReference type="OMA" id="THDPTWE"/>
<dbReference type="PANTHER" id="PTHR11556:SF1">
    <property type="entry name" value="FRUCTOSE-BISPHOSPHATASE"/>
    <property type="match status" value="1"/>
</dbReference>
<dbReference type="Proteomes" id="UP000092993">
    <property type="component" value="Unassembled WGS sequence"/>
</dbReference>
<feature type="compositionally biased region" description="Basic and acidic residues" evidence="17">
    <location>
        <begin position="244"/>
        <end position="253"/>
    </location>
</feature>
<evidence type="ECO:0000256" key="5">
    <source>
        <dbReference type="ARBA" id="ARBA00013093"/>
    </source>
</evidence>
<dbReference type="Gene3D" id="3.30.540.10">
    <property type="entry name" value="Fructose-1,6-Bisphosphatase, subunit A, domain 1"/>
    <property type="match status" value="1"/>
</dbReference>
<evidence type="ECO:0000256" key="17">
    <source>
        <dbReference type="SAM" id="MobiDB-lite"/>
    </source>
</evidence>
<evidence type="ECO:0000259" key="18">
    <source>
        <dbReference type="PROSITE" id="PS50157"/>
    </source>
</evidence>
<dbReference type="FunFam" id="3.30.160.60:FF:000125">
    <property type="entry name" value="Putative zinc finger protein 143"/>
    <property type="match status" value="1"/>
</dbReference>
<feature type="region of interest" description="Disordered" evidence="17">
    <location>
        <begin position="1"/>
        <end position="70"/>
    </location>
</feature>
<keyword evidence="20" id="KW-1185">Reference proteome</keyword>
<dbReference type="SUPFAM" id="SSF56655">
    <property type="entry name" value="Carbohydrate phosphatase"/>
    <property type="match status" value="1"/>
</dbReference>
<evidence type="ECO:0000256" key="9">
    <source>
        <dbReference type="ARBA" id="ARBA00022801"/>
    </source>
</evidence>
<evidence type="ECO:0000256" key="4">
    <source>
        <dbReference type="ARBA" id="ARBA00011881"/>
    </source>
</evidence>
<dbReference type="InterPro" id="IPR033391">
    <property type="entry name" value="FBPase_N"/>
</dbReference>
<evidence type="ECO:0000313" key="20">
    <source>
        <dbReference type="Proteomes" id="UP000092993"/>
    </source>
</evidence>
<evidence type="ECO:0000256" key="12">
    <source>
        <dbReference type="ARBA" id="ARBA00023277"/>
    </source>
</evidence>
<evidence type="ECO:0000256" key="2">
    <source>
        <dbReference type="ARBA" id="ARBA00001946"/>
    </source>
</evidence>
<feature type="compositionally biased region" description="Basic and acidic residues" evidence="17">
    <location>
        <begin position="105"/>
        <end position="141"/>
    </location>
</feature>
<feature type="region of interest" description="Disordered" evidence="17">
    <location>
        <begin position="440"/>
        <end position="471"/>
    </location>
</feature>
<dbReference type="InterPro" id="IPR000146">
    <property type="entry name" value="FBPase_class-1"/>
</dbReference>
<gene>
    <name evidence="19" type="primary">CFBP</name>
    <name evidence="19" type="ORF">A0H81_10808</name>
</gene>
<protein>
    <recommendedName>
        <fullName evidence="5">fructose-bisphosphatase</fullName>
        <ecNumber evidence="5">3.1.3.11</ecNumber>
    </recommendedName>
    <alternativeName>
        <fullName evidence="14">D-fructose-1,6-bisphosphate 1-phosphohydrolase</fullName>
    </alternativeName>
</protein>
<dbReference type="GO" id="GO:0006094">
    <property type="term" value="P:gluconeogenesis"/>
    <property type="evidence" value="ECO:0007669"/>
    <property type="project" value="TreeGrafter"/>
</dbReference>
<feature type="region of interest" description="Disordered" evidence="17">
    <location>
        <begin position="497"/>
        <end position="530"/>
    </location>
</feature>
<dbReference type="Gene3D" id="3.40.190.80">
    <property type="match status" value="1"/>
</dbReference>